<dbReference type="SUPFAM" id="SSF47413">
    <property type="entry name" value="lambda repressor-like DNA-binding domains"/>
    <property type="match status" value="1"/>
</dbReference>
<dbReference type="InterPro" id="IPR011990">
    <property type="entry name" value="TPR-like_helical_dom_sf"/>
</dbReference>
<dbReference type="InterPro" id="IPR010057">
    <property type="entry name" value="Transcription_activator_Rgg_C"/>
</dbReference>
<evidence type="ECO:0000313" key="3">
    <source>
        <dbReference type="Proteomes" id="UP000287101"/>
    </source>
</evidence>
<dbReference type="EMBL" id="NGJY01000001">
    <property type="protein sequence ID" value="RSU04833.1"/>
    <property type="molecule type" value="Genomic_DNA"/>
</dbReference>
<dbReference type="Pfam" id="PF21259">
    <property type="entry name" value="Rgg_C"/>
    <property type="match status" value="1"/>
</dbReference>
<dbReference type="RefSeq" id="WP_126830489.1">
    <property type="nucleotide sequence ID" value="NZ_CBCRYB010000002.1"/>
</dbReference>
<dbReference type="InterPro" id="IPR001387">
    <property type="entry name" value="Cro/C1-type_HTH"/>
</dbReference>
<keyword evidence="3" id="KW-1185">Reference proteome</keyword>
<comment type="caution">
    <text evidence="2">The sequence shown here is derived from an EMBL/GenBank/DDBJ whole genome shotgun (WGS) entry which is preliminary data.</text>
</comment>
<dbReference type="Gene3D" id="1.25.40.10">
    <property type="entry name" value="Tetratricopeptide repeat domain"/>
    <property type="match status" value="1"/>
</dbReference>
<protein>
    <recommendedName>
        <fullName evidence="1">HTH cro/C1-type domain-containing protein</fullName>
    </recommendedName>
</protein>
<dbReference type="OrthoDB" id="34624at2"/>
<feature type="domain" description="HTH cro/C1-type" evidence="1">
    <location>
        <begin position="8"/>
        <end position="61"/>
    </location>
</feature>
<dbReference type="GO" id="GO:0003677">
    <property type="term" value="F:DNA binding"/>
    <property type="evidence" value="ECO:0007669"/>
    <property type="project" value="InterPro"/>
</dbReference>
<evidence type="ECO:0000313" key="2">
    <source>
        <dbReference type="EMBL" id="RSU04833.1"/>
    </source>
</evidence>
<accession>A0A430ACA4</accession>
<dbReference type="PANTHER" id="PTHR37038">
    <property type="entry name" value="TRANSCRIPTIONAL REGULATOR-RELATED"/>
    <property type="match status" value="1"/>
</dbReference>
<dbReference type="Proteomes" id="UP000287101">
    <property type="component" value="Unassembled WGS sequence"/>
</dbReference>
<dbReference type="InterPro" id="IPR010982">
    <property type="entry name" value="Lambda_DNA-bd_dom_sf"/>
</dbReference>
<dbReference type="CDD" id="cd00093">
    <property type="entry name" value="HTH_XRE"/>
    <property type="match status" value="1"/>
</dbReference>
<dbReference type="NCBIfam" id="TIGR01716">
    <property type="entry name" value="RGG_Cterm"/>
    <property type="match status" value="1"/>
</dbReference>
<dbReference type="PROSITE" id="PS50943">
    <property type="entry name" value="HTH_CROC1"/>
    <property type="match status" value="1"/>
</dbReference>
<gene>
    <name evidence="2" type="ORF">CBF31_02100</name>
</gene>
<sequence>MKEYGKTVRTIRKNKRILQKEVYENLVVKSFAIRFEKGEVMLQYDTFLEVLNRLNVTPDEFHFIHNDYNMIEEKTVWSELIQAISTGNDRKLHSIYQTYKGSKIIFEQVMAFLANAIDCYNPQRADPHAGLDKNEVKAVYDYFKGQDRWTLDEITIFTTCHYIFTSLEQQRLLKRCYPSLRLYRGYPFYNEGMVTLLSHYILDCYHKGDTKEANAWFVKLKSIPTSKDELSLRLRQLLCEAYYCYAKGQKSEADHLIKNQLFILETLGLENEAEGISRSYKRFKENG</sequence>
<evidence type="ECO:0000259" key="1">
    <source>
        <dbReference type="PROSITE" id="PS50943"/>
    </source>
</evidence>
<name>A0A430ACA4_9ENTE</name>
<organism evidence="2 3">
    <name type="scientific">Vagococcus fessus</name>
    <dbReference type="NCBI Taxonomy" id="120370"/>
    <lineage>
        <taxon>Bacteria</taxon>
        <taxon>Bacillati</taxon>
        <taxon>Bacillota</taxon>
        <taxon>Bacilli</taxon>
        <taxon>Lactobacillales</taxon>
        <taxon>Enterococcaceae</taxon>
        <taxon>Vagococcus</taxon>
    </lineage>
</organism>
<reference evidence="2 3" key="1">
    <citation type="submission" date="2017-05" db="EMBL/GenBank/DDBJ databases">
        <title>Vagococcus spp. assemblies.</title>
        <authorList>
            <person name="Gulvik C.A."/>
        </authorList>
    </citation>
    <scope>NUCLEOTIDE SEQUENCE [LARGE SCALE GENOMIC DNA]</scope>
    <source>
        <strain evidence="2 3">CCUG 41755</strain>
    </source>
</reference>
<dbReference type="InterPro" id="IPR053163">
    <property type="entry name" value="HTH-type_regulator_Rgg"/>
</dbReference>
<dbReference type="AlphaFoldDB" id="A0A430ACA4"/>
<proteinExistence type="predicted"/>